<feature type="domain" description="Cyclin-like" evidence="5">
    <location>
        <begin position="244"/>
        <end position="337"/>
    </location>
</feature>
<feature type="region of interest" description="Disordered" evidence="4">
    <location>
        <begin position="167"/>
        <end position="228"/>
    </location>
</feature>
<evidence type="ECO:0000259" key="5">
    <source>
        <dbReference type="SMART" id="SM00385"/>
    </source>
</evidence>
<protein>
    <recommendedName>
        <fullName evidence="5">Cyclin-like domain-containing protein</fullName>
    </recommendedName>
</protein>
<keyword evidence="7" id="KW-1185">Reference proteome</keyword>
<dbReference type="PANTHER" id="PTHR10177">
    <property type="entry name" value="CYCLINS"/>
    <property type="match status" value="1"/>
</dbReference>
<dbReference type="Gene3D" id="1.10.472.10">
    <property type="entry name" value="Cyclin-like"/>
    <property type="match status" value="2"/>
</dbReference>
<organism evidence="6 7">
    <name type="scientific">Volvox africanus</name>
    <dbReference type="NCBI Taxonomy" id="51714"/>
    <lineage>
        <taxon>Eukaryota</taxon>
        <taxon>Viridiplantae</taxon>
        <taxon>Chlorophyta</taxon>
        <taxon>core chlorophytes</taxon>
        <taxon>Chlorophyceae</taxon>
        <taxon>CS clade</taxon>
        <taxon>Chlamydomonadales</taxon>
        <taxon>Volvocaceae</taxon>
        <taxon>Volvox</taxon>
    </lineage>
</organism>
<keyword evidence="1" id="KW-0132">Cell division</keyword>
<reference evidence="6" key="1">
    <citation type="journal article" date="2021" name="Proc. Natl. Acad. Sci. U.S.A.">
        <title>Three genomes in the algal genus Volvox reveal the fate of a haploid sex-determining region after a transition to homothallism.</title>
        <authorList>
            <person name="Yamamoto K."/>
            <person name="Hamaji T."/>
            <person name="Kawai-Toyooka H."/>
            <person name="Matsuzaki R."/>
            <person name="Takahashi F."/>
            <person name="Nishimura Y."/>
            <person name="Kawachi M."/>
            <person name="Noguchi H."/>
            <person name="Minakuchi Y."/>
            <person name="Umen J.G."/>
            <person name="Toyoda A."/>
            <person name="Nozaki H."/>
        </authorList>
    </citation>
    <scope>NUCLEOTIDE SEQUENCE</scope>
    <source>
        <strain evidence="6">NIES-3780</strain>
    </source>
</reference>
<evidence type="ECO:0000313" key="7">
    <source>
        <dbReference type="Proteomes" id="UP000747399"/>
    </source>
</evidence>
<feature type="compositionally biased region" description="Low complexity" evidence="4">
    <location>
        <begin position="206"/>
        <end position="228"/>
    </location>
</feature>
<feature type="compositionally biased region" description="Polar residues" evidence="4">
    <location>
        <begin position="53"/>
        <end position="63"/>
    </location>
</feature>
<dbReference type="InterPro" id="IPR039361">
    <property type="entry name" value="Cyclin"/>
</dbReference>
<feature type="compositionally biased region" description="Low complexity" evidence="4">
    <location>
        <begin position="176"/>
        <end position="193"/>
    </location>
</feature>
<dbReference type="SMART" id="SM00385">
    <property type="entry name" value="CYCLIN"/>
    <property type="match status" value="1"/>
</dbReference>
<accession>A0A8J4BMS6</accession>
<evidence type="ECO:0000313" key="6">
    <source>
        <dbReference type="EMBL" id="GIL64688.1"/>
    </source>
</evidence>
<comment type="similarity">
    <text evidence="3">Belongs to the cyclin family.</text>
</comment>
<feature type="compositionally biased region" description="Polar residues" evidence="4">
    <location>
        <begin position="23"/>
        <end position="35"/>
    </location>
</feature>
<dbReference type="AlphaFoldDB" id="A0A8J4BMS6"/>
<comment type="caution">
    <text evidence="6">The sequence shown here is derived from an EMBL/GenBank/DDBJ whole genome shotgun (WGS) entry which is preliminary data.</text>
</comment>
<sequence length="558" mass="59469">MLDEARSCMDSDTAPLPPKGKETTSPGTAFQGHNGNSHEPRCPGTPKRPRELTTPSQYSNDSGTPVVKHDEESASISELPSNYLSATSAVAAAAGEISAMTLRADALANSARLAQQQQQQQQVFGSENGCYGVTSPSGQYHLSDAAQALRNMLARQRRVVAPVAFVPQLSPPSLGPSPRGTSSSGRLSISSLPPHHHPFPHHQQHQQDQQLRIQPQQEAQQQQQQQQELQDHQQQLHVRSVVVGWMAEVAAALRLSSATLSLAVELLDCYMSSQVRPPPHSMMQLLALTCLSVATRMEDTDHRFTVQDWASLALDRSRGILLYQEADFGRMEGLLLETLNWRTLQPTKYGILQHFLHCVETDPSVARQCAVPSSTSNSNAAAALKAVAVFLTELTLSCGELQRFQISTVAVACFAMALWLLSALHPGGSNAVDTVGAAGADSMMDVPAAPVAVGSGEAAAAAAAAVTAAADGAHLIVSALAAAAGVEEEILAPGLRPCFEMLEYLYGSAMWWVVRRNSQGDDEQAPMWLSEAILSRHVDVVSALLGGAQGVPLAGEPA</sequence>
<feature type="compositionally biased region" description="Basic residues" evidence="4">
    <location>
        <begin position="194"/>
        <end position="204"/>
    </location>
</feature>
<evidence type="ECO:0000256" key="1">
    <source>
        <dbReference type="ARBA" id="ARBA00022618"/>
    </source>
</evidence>
<dbReference type="EMBL" id="BNCO01000068">
    <property type="protein sequence ID" value="GIL64688.1"/>
    <property type="molecule type" value="Genomic_DNA"/>
</dbReference>
<dbReference type="Pfam" id="PF00134">
    <property type="entry name" value="Cyclin_N"/>
    <property type="match status" value="1"/>
</dbReference>
<name>A0A8J4BMS6_9CHLO</name>
<dbReference type="InterPro" id="IPR036915">
    <property type="entry name" value="Cyclin-like_sf"/>
</dbReference>
<evidence type="ECO:0000256" key="2">
    <source>
        <dbReference type="ARBA" id="ARBA00023306"/>
    </source>
</evidence>
<dbReference type="GO" id="GO:0051301">
    <property type="term" value="P:cell division"/>
    <property type="evidence" value="ECO:0007669"/>
    <property type="project" value="UniProtKB-KW"/>
</dbReference>
<proteinExistence type="inferred from homology"/>
<keyword evidence="2" id="KW-0131">Cell cycle</keyword>
<evidence type="ECO:0000256" key="3">
    <source>
        <dbReference type="RuleBase" id="RU000383"/>
    </source>
</evidence>
<feature type="region of interest" description="Disordered" evidence="4">
    <location>
        <begin position="1"/>
        <end position="74"/>
    </location>
</feature>
<dbReference type="Proteomes" id="UP000747399">
    <property type="component" value="Unassembled WGS sequence"/>
</dbReference>
<gene>
    <name evidence="6" type="ORF">Vafri_18584</name>
</gene>
<evidence type="ECO:0000256" key="4">
    <source>
        <dbReference type="SAM" id="MobiDB-lite"/>
    </source>
</evidence>
<dbReference type="InterPro" id="IPR006671">
    <property type="entry name" value="Cyclin_N"/>
</dbReference>
<keyword evidence="3" id="KW-0195">Cyclin</keyword>
<dbReference type="InterPro" id="IPR013763">
    <property type="entry name" value="Cyclin-like_dom"/>
</dbReference>
<dbReference type="SUPFAM" id="SSF47954">
    <property type="entry name" value="Cyclin-like"/>
    <property type="match status" value="1"/>
</dbReference>